<dbReference type="NCBIfam" id="TIGR00730">
    <property type="entry name" value="Rossman fold protein, TIGR00730 family"/>
    <property type="match status" value="1"/>
</dbReference>
<accession>A0AAN5TBF8</accession>
<reference evidence="4" key="1">
    <citation type="journal article" date="2018" name="Genome Biol.">
        <title>SKESA: strategic k-mer extension for scrupulous assemblies.</title>
        <authorList>
            <person name="Souvorov A."/>
            <person name="Agarwala R."/>
            <person name="Lipman D.J."/>
        </authorList>
    </citation>
    <scope>NUCLEOTIDE SEQUENCE</scope>
    <source>
        <strain evidence="4">CL18-200174</strain>
    </source>
</reference>
<dbReference type="GO" id="GO:0008714">
    <property type="term" value="F:AMP nucleosidase activity"/>
    <property type="evidence" value="ECO:0007669"/>
    <property type="project" value="UniProtKB-EC"/>
</dbReference>
<protein>
    <recommendedName>
        <fullName evidence="3">Cytokinin riboside 5'-monophosphate phosphoribohydrolase</fullName>
        <ecNumber evidence="3">3.2.2.n1</ecNumber>
    </recommendedName>
</protein>
<evidence type="ECO:0000256" key="2">
    <source>
        <dbReference type="ARBA" id="ARBA00006763"/>
    </source>
</evidence>
<dbReference type="GO" id="GO:0005829">
    <property type="term" value="C:cytosol"/>
    <property type="evidence" value="ECO:0007669"/>
    <property type="project" value="TreeGrafter"/>
</dbReference>
<comment type="catalytic activity">
    <reaction evidence="1">
        <text>AMP + H2O = D-ribose 5-phosphate + adenine</text>
        <dbReference type="Rhea" id="RHEA:20129"/>
        <dbReference type="ChEBI" id="CHEBI:15377"/>
        <dbReference type="ChEBI" id="CHEBI:16708"/>
        <dbReference type="ChEBI" id="CHEBI:78346"/>
        <dbReference type="ChEBI" id="CHEBI:456215"/>
        <dbReference type="EC" id="3.2.2.4"/>
    </reaction>
</comment>
<dbReference type="PANTHER" id="PTHR31223">
    <property type="entry name" value="LOG FAMILY PROTEIN YJL055W"/>
    <property type="match status" value="1"/>
</dbReference>
<keyword evidence="3" id="KW-0378">Hydrolase</keyword>
<comment type="caution">
    <text evidence="4">The sequence shown here is derived from an EMBL/GenBank/DDBJ whole genome shotgun (WGS) entry which is preliminary data.</text>
</comment>
<dbReference type="InterPro" id="IPR031100">
    <property type="entry name" value="LOG_fam"/>
</dbReference>
<proteinExistence type="inferred from homology"/>
<evidence type="ECO:0000313" key="5">
    <source>
        <dbReference type="Proteomes" id="UP000863577"/>
    </source>
</evidence>
<comment type="similarity">
    <text evidence="2 3">Belongs to the LOG family.</text>
</comment>
<keyword evidence="3" id="KW-0203">Cytokinin biosynthesis</keyword>
<organism evidence="4 5">
    <name type="scientific">Legionella pneumophila</name>
    <dbReference type="NCBI Taxonomy" id="446"/>
    <lineage>
        <taxon>Bacteria</taxon>
        <taxon>Pseudomonadati</taxon>
        <taxon>Pseudomonadota</taxon>
        <taxon>Gammaproteobacteria</taxon>
        <taxon>Legionellales</taxon>
        <taxon>Legionellaceae</taxon>
        <taxon>Legionella</taxon>
    </lineage>
</organism>
<dbReference type="EMBL" id="DACWOD010000011">
    <property type="protein sequence ID" value="HAU2397302.1"/>
    <property type="molecule type" value="Genomic_DNA"/>
</dbReference>
<dbReference type="EC" id="3.2.2.n1" evidence="3"/>
<evidence type="ECO:0000256" key="3">
    <source>
        <dbReference type="RuleBase" id="RU363015"/>
    </source>
</evidence>
<dbReference type="Pfam" id="PF03641">
    <property type="entry name" value="Lysine_decarbox"/>
    <property type="match status" value="1"/>
</dbReference>
<gene>
    <name evidence="4" type="ORF">JBK99_13330</name>
</gene>
<dbReference type="SUPFAM" id="SSF102405">
    <property type="entry name" value="MCP/YpsA-like"/>
    <property type="match status" value="1"/>
</dbReference>
<dbReference type="PANTHER" id="PTHR31223:SF70">
    <property type="entry name" value="LOG FAMILY PROTEIN YJL055W"/>
    <property type="match status" value="1"/>
</dbReference>
<dbReference type="GO" id="GO:0009691">
    <property type="term" value="P:cytokinin biosynthetic process"/>
    <property type="evidence" value="ECO:0007669"/>
    <property type="project" value="UniProtKB-UniRule"/>
</dbReference>
<evidence type="ECO:0000256" key="1">
    <source>
        <dbReference type="ARBA" id="ARBA00000274"/>
    </source>
</evidence>
<dbReference type="AlphaFoldDB" id="A0AAN5TBF8"/>
<dbReference type="InterPro" id="IPR005269">
    <property type="entry name" value="LOG"/>
</dbReference>
<evidence type="ECO:0000313" key="4">
    <source>
        <dbReference type="EMBL" id="HAU2397302.1"/>
    </source>
</evidence>
<dbReference type="Proteomes" id="UP000863577">
    <property type="component" value="Unassembled WGS sequence"/>
</dbReference>
<dbReference type="Gene3D" id="3.40.50.450">
    <property type="match status" value="1"/>
</dbReference>
<reference evidence="4" key="2">
    <citation type="submission" date="2019-09" db="EMBL/GenBank/DDBJ databases">
        <authorList>
            <consortium name="NCBI Pathogen Detection Project"/>
        </authorList>
    </citation>
    <scope>NUCLEOTIDE SEQUENCE</scope>
    <source>
        <strain evidence="4">CL18-200174</strain>
    </source>
</reference>
<name>A0AAN5TBF8_LEGPN</name>
<sequence length="194" mass="21160">MKTICVYLGASSGNNPAFKEAVIKLAHEIVDHGLTLVYGGSSLGMMGLLATTVKELGGKAIGVITTHLLDKEKPLDILDELHIVDSMQERKKMLQSLADAFVVMPGGLGTLEEAIETWNAIKIGEIDKKIGFLNIDDYFNKLFGFIEHCQENGFMHAKQSTIPIVQADPSRLLNDLVQTAPVEEPSEIGKLELV</sequence>